<proteinExistence type="predicted"/>
<evidence type="ECO:0000313" key="2">
    <source>
        <dbReference type="Proteomes" id="UP001642409"/>
    </source>
</evidence>
<evidence type="ECO:0000313" key="1">
    <source>
        <dbReference type="EMBL" id="CAL5979693.1"/>
    </source>
</evidence>
<dbReference type="Proteomes" id="UP001642409">
    <property type="component" value="Unassembled WGS sequence"/>
</dbReference>
<accession>A0ABP1H280</accession>
<organism evidence="1 2">
    <name type="scientific">Hexamita inflata</name>
    <dbReference type="NCBI Taxonomy" id="28002"/>
    <lineage>
        <taxon>Eukaryota</taxon>
        <taxon>Metamonada</taxon>
        <taxon>Diplomonadida</taxon>
        <taxon>Hexamitidae</taxon>
        <taxon>Hexamitinae</taxon>
        <taxon>Hexamita</taxon>
    </lineage>
</organism>
<sequence length="171" mass="19850">MHIGKCFENIFWRIKTYDQIQPVSPNPLFLLQTYNSCQSSGSIQSRAMDYLWTRTLSVLKAQLDEISGQNNSERHTPKTQWNKDQLKKIHVVTKSISYSSSRYNYSKQELIPGWLNHRGPIVQTAYSKQKQLETDLLVVIRMQTSVRNSCELLAVASLRNCFLNLCNTQYN</sequence>
<gene>
    <name evidence="1" type="ORF">HINF_LOCUS5819</name>
</gene>
<name>A0ABP1H280_9EUKA</name>
<reference evidence="1 2" key="1">
    <citation type="submission" date="2024-07" db="EMBL/GenBank/DDBJ databases">
        <authorList>
            <person name="Akdeniz Z."/>
        </authorList>
    </citation>
    <scope>NUCLEOTIDE SEQUENCE [LARGE SCALE GENOMIC DNA]</scope>
</reference>
<protein>
    <submittedName>
        <fullName evidence="1">Hypothetical_protein</fullName>
    </submittedName>
</protein>
<keyword evidence="2" id="KW-1185">Reference proteome</keyword>
<dbReference type="EMBL" id="CAXDID020000011">
    <property type="protein sequence ID" value="CAL5979693.1"/>
    <property type="molecule type" value="Genomic_DNA"/>
</dbReference>
<comment type="caution">
    <text evidence="1">The sequence shown here is derived from an EMBL/GenBank/DDBJ whole genome shotgun (WGS) entry which is preliminary data.</text>
</comment>